<evidence type="ECO:0000313" key="3">
    <source>
        <dbReference type="Proteomes" id="UP000816034"/>
    </source>
</evidence>
<feature type="compositionally biased region" description="Basic and acidic residues" evidence="1">
    <location>
        <begin position="1"/>
        <end position="12"/>
    </location>
</feature>
<organism evidence="2 3">
    <name type="scientific">Naegleria lovaniensis</name>
    <name type="common">Amoeba</name>
    <dbReference type="NCBI Taxonomy" id="51637"/>
    <lineage>
        <taxon>Eukaryota</taxon>
        <taxon>Discoba</taxon>
        <taxon>Heterolobosea</taxon>
        <taxon>Tetramitia</taxon>
        <taxon>Eutetramitia</taxon>
        <taxon>Vahlkampfiidae</taxon>
        <taxon>Naegleria</taxon>
    </lineage>
</organism>
<feature type="compositionally biased region" description="Polar residues" evidence="1">
    <location>
        <begin position="23"/>
        <end position="41"/>
    </location>
</feature>
<sequence>MLELPSHKEGKEYQIPIKKPSAKNDSSGIFNTLINPTQSSSHHVKRRDPQKNKDTLSSLLRNSSEQIRNVPSYDSNIDLCPTAFNGPVFIHATKKHIEEPKPKEEKQHRRKIVTPIWARGQSIDFETAGKITSKEKPLFSKKIVHNPTQTTIEQDQQALRSGKARVNPIMDPDIAGASSKHINSKPERKKILIENREAKEYEIRDTKKRIPSPKYVGVSKAEPIRGGGFIPENAKPTIKVSVDAKPKDNKEVLTYAFCKFYFSIFDQWLLLIMTLL</sequence>
<dbReference type="EMBL" id="PYSW02000028">
    <property type="protein sequence ID" value="KAG2379591.1"/>
    <property type="molecule type" value="Genomic_DNA"/>
</dbReference>
<proteinExistence type="predicted"/>
<evidence type="ECO:0000256" key="1">
    <source>
        <dbReference type="SAM" id="MobiDB-lite"/>
    </source>
</evidence>
<dbReference type="RefSeq" id="XP_044546853.1">
    <property type="nucleotide sequence ID" value="XM_044696598.1"/>
</dbReference>
<comment type="caution">
    <text evidence="2">The sequence shown here is derived from an EMBL/GenBank/DDBJ whole genome shotgun (WGS) entry which is preliminary data.</text>
</comment>
<keyword evidence="3" id="KW-1185">Reference proteome</keyword>
<dbReference type="AlphaFoldDB" id="A0AA88GM00"/>
<reference evidence="2 3" key="1">
    <citation type="journal article" date="2018" name="BMC Genomics">
        <title>The genome of Naegleria lovaniensis, the basis for a comparative approach to unravel pathogenicity factors of the human pathogenic amoeba N. fowleri.</title>
        <authorList>
            <person name="Liechti N."/>
            <person name="Schurch N."/>
            <person name="Bruggmann R."/>
            <person name="Wittwer M."/>
        </authorList>
    </citation>
    <scope>NUCLEOTIDE SEQUENCE [LARGE SCALE GENOMIC DNA]</scope>
    <source>
        <strain evidence="2 3">ATCC 30569</strain>
    </source>
</reference>
<name>A0AA88GM00_NAELO</name>
<accession>A0AA88GM00</accession>
<dbReference type="GeneID" id="68099162"/>
<dbReference type="Proteomes" id="UP000816034">
    <property type="component" value="Unassembled WGS sequence"/>
</dbReference>
<protein>
    <submittedName>
        <fullName evidence="2">Uncharacterized protein</fullName>
    </submittedName>
</protein>
<evidence type="ECO:0000313" key="2">
    <source>
        <dbReference type="EMBL" id="KAG2379591.1"/>
    </source>
</evidence>
<feature type="region of interest" description="Disordered" evidence="1">
    <location>
        <begin position="1"/>
        <end position="54"/>
    </location>
</feature>
<gene>
    <name evidence="2" type="ORF">C9374_006708</name>
</gene>